<dbReference type="SUPFAM" id="SSF161098">
    <property type="entry name" value="MetI-like"/>
    <property type="match status" value="1"/>
</dbReference>
<name>A0A381VJ71_9ZZZZ</name>
<feature type="transmembrane region" description="Helical" evidence="7">
    <location>
        <begin position="227"/>
        <end position="248"/>
    </location>
</feature>
<protein>
    <recommendedName>
        <fullName evidence="8">ABC transmembrane type-1 domain-containing protein</fullName>
    </recommendedName>
</protein>
<keyword evidence="4 7" id="KW-0812">Transmembrane</keyword>
<keyword evidence="3" id="KW-1003">Cell membrane</keyword>
<dbReference type="InterPro" id="IPR000515">
    <property type="entry name" value="MetI-like"/>
</dbReference>
<feature type="domain" description="ABC transmembrane type-1" evidence="8">
    <location>
        <begin position="223"/>
        <end position="413"/>
    </location>
</feature>
<evidence type="ECO:0000256" key="2">
    <source>
        <dbReference type="ARBA" id="ARBA00022448"/>
    </source>
</evidence>
<dbReference type="GO" id="GO:0055085">
    <property type="term" value="P:transmembrane transport"/>
    <property type="evidence" value="ECO:0007669"/>
    <property type="project" value="InterPro"/>
</dbReference>
<feature type="transmembrane region" description="Helical" evidence="7">
    <location>
        <begin position="291"/>
        <end position="312"/>
    </location>
</feature>
<dbReference type="GO" id="GO:0005886">
    <property type="term" value="C:plasma membrane"/>
    <property type="evidence" value="ECO:0007669"/>
    <property type="project" value="UniProtKB-SubCell"/>
</dbReference>
<evidence type="ECO:0000313" key="9">
    <source>
        <dbReference type="EMBL" id="SVA40379.1"/>
    </source>
</evidence>
<dbReference type="Pfam" id="PF00528">
    <property type="entry name" value="BPD_transp_1"/>
    <property type="match status" value="1"/>
</dbReference>
<dbReference type="EMBL" id="UINC01008987">
    <property type="protein sequence ID" value="SVA40379.1"/>
    <property type="molecule type" value="Genomic_DNA"/>
</dbReference>
<dbReference type="PANTHER" id="PTHR43744">
    <property type="entry name" value="ABC TRANSPORTER PERMEASE PROTEIN MG189-RELATED-RELATED"/>
    <property type="match status" value="1"/>
</dbReference>
<proteinExistence type="predicted"/>
<feature type="transmembrane region" description="Helical" evidence="7">
    <location>
        <begin position="362"/>
        <end position="384"/>
    </location>
</feature>
<evidence type="ECO:0000256" key="7">
    <source>
        <dbReference type="SAM" id="Phobius"/>
    </source>
</evidence>
<evidence type="ECO:0000256" key="6">
    <source>
        <dbReference type="ARBA" id="ARBA00023136"/>
    </source>
</evidence>
<dbReference type="Gene3D" id="1.10.3720.10">
    <property type="entry name" value="MetI-like"/>
    <property type="match status" value="1"/>
</dbReference>
<evidence type="ECO:0000256" key="1">
    <source>
        <dbReference type="ARBA" id="ARBA00004651"/>
    </source>
</evidence>
<dbReference type="PROSITE" id="PS50928">
    <property type="entry name" value="ABC_TM1"/>
    <property type="match status" value="1"/>
</dbReference>
<dbReference type="InterPro" id="IPR035906">
    <property type="entry name" value="MetI-like_sf"/>
</dbReference>
<feature type="transmembrane region" description="Helical" evidence="7">
    <location>
        <begin position="333"/>
        <end position="356"/>
    </location>
</feature>
<dbReference type="CDD" id="cd06261">
    <property type="entry name" value="TM_PBP2"/>
    <property type="match status" value="1"/>
</dbReference>
<evidence type="ECO:0000256" key="4">
    <source>
        <dbReference type="ARBA" id="ARBA00022692"/>
    </source>
</evidence>
<dbReference type="PANTHER" id="PTHR43744:SF12">
    <property type="entry name" value="ABC TRANSPORTER PERMEASE PROTEIN MG189-RELATED"/>
    <property type="match status" value="1"/>
</dbReference>
<sequence>MLQKLDTNILPMDYERVGRATVYGPEGKEIFMMKDLPSWVLYWSDLSEDERSQHDVDSFISQYGDKEFYALRSHFGLVPGQSKELIINKNLPEWLIKYPSMFPSAKKEYDPESVISVLNIEEVRLLSEYLGLKPYKPNGFTSQIFVTTVDPETSEVTEYSVSRISTNKDTVNARLISNPQAGIVKLPKNEIILNRSLKPSWINYTNPLTKNVAGMDFDAVRCLNNSVFVTIVATLITLLINSMAAFALSKYRFNGQIIFFIIILATLMVPASVLIVGIFKMVSVTGLAGSLWGVIIPGAATPTGVFMLRQYMLTIPDELLEAARMDASSEWTIYWRIVLPLALPAVAVLGILSIIWRWNDLILPMIAVSTTKAAYTIQLCLLDFQGEYLAQEHYRLAMTVVSLIPTTLVFVFLQKYITTGIATTGIK</sequence>
<evidence type="ECO:0000256" key="5">
    <source>
        <dbReference type="ARBA" id="ARBA00022989"/>
    </source>
</evidence>
<keyword evidence="5 7" id="KW-1133">Transmembrane helix</keyword>
<organism evidence="9">
    <name type="scientific">marine metagenome</name>
    <dbReference type="NCBI Taxonomy" id="408172"/>
    <lineage>
        <taxon>unclassified sequences</taxon>
        <taxon>metagenomes</taxon>
        <taxon>ecological metagenomes</taxon>
    </lineage>
</organism>
<feature type="transmembrane region" description="Helical" evidence="7">
    <location>
        <begin position="257"/>
        <end position="279"/>
    </location>
</feature>
<dbReference type="AlphaFoldDB" id="A0A381VJ71"/>
<reference evidence="9" key="1">
    <citation type="submission" date="2018-05" db="EMBL/GenBank/DDBJ databases">
        <authorList>
            <person name="Lanie J.A."/>
            <person name="Ng W.-L."/>
            <person name="Kazmierczak K.M."/>
            <person name="Andrzejewski T.M."/>
            <person name="Davidsen T.M."/>
            <person name="Wayne K.J."/>
            <person name="Tettelin H."/>
            <person name="Glass J.I."/>
            <person name="Rusch D."/>
            <person name="Podicherti R."/>
            <person name="Tsui H.-C.T."/>
            <person name="Winkler M.E."/>
        </authorList>
    </citation>
    <scope>NUCLEOTIDE SEQUENCE</scope>
</reference>
<keyword evidence="2" id="KW-0813">Transport</keyword>
<evidence type="ECO:0000259" key="8">
    <source>
        <dbReference type="PROSITE" id="PS50928"/>
    </source>
</evidence>
<comment type="subcellular location">
    <subcellularLocation>
        <location evidence="1">Cell membrane</location>
        <topology evidence="1">Multi-pass membrane protein</topology>
    </subcellularLocation>
</comment>
<accession>A0A381VJ71</accession>
<evidence type="ECO:0000256" key="3">
    <source>
        <dbReference type="ARBA" id="ARBA00022475"/>
    </source>
</evidence>
<feature type="transmembrane region" description="Helical" evidence="7">
    <location>
        <begin position="396"/>
        <end position="417"/>
    </location>
</feature>
<keyword evidence="6 7" id="KW-0472">Membrane</keyword>
<gene>
    <name evidence="9" type="ORF">METZ01_LOCUS93233</name>
</gene>